<evidence type="ECO:0000256" key="1">
    <source>
        <dbReference type="SAM" id="MobiDB-lite"/>
    </source>
</evidence>
<dbReference type="AlphaFoldDB" id="A0A8H7QI02"/>
<accession>A0A8H7QI02</accession>
<proteinExistence type="predicted"/>
<feature type="region of interest" description="Disordered" evidence="1">
    <location>
        <begin position="107"/>
        <end position="150"/>
    </location>
</feature>
<gene>
    <name evidence="2" type="ORF">INT47_005868</name>
</gene>
<dbReference type="Proteomes" id="UP000603453">
    <property type="component" value="Unassembled WGS sequence"/>
</dbReference>
<sequence>MSSPINKVQKAKTTRVSKRGLTELLFGSMASSRYAPITPPMTAVTSDTASSSFSSLFLTRDTSVAASTDSVNNIDVDVNFYEDISMVDIDSDALILPREEEIRLDELENEKNLNGEYCDPDSDDDGVPEEVPEFNDLAAENSTDIEENLE</sequence>
<dbReference type="EMBL" id="JAEPRD010000266">
    <property type="protein sequence ID" value="KAG2192828.1"/>
    <property type="molecule type" value="Genomic_DNA"/>
</dbReference>
<organism evidence="2 3">
    <name type="scientific">Mucor saturninus</name>
    <dbReference type="NCBI Taxonomy" id="64648"/>
    <lineage>
        <taxon>Eukaryota</taxon>
        <taxon>Fungi</taxon>
        <taxon>Fungi incertae sedis</taxon>
        <taxon>Mucoromycota</taxon>
        <taxon>Mucoromycotina</taxon>
        <taxon>Mucoromycetes</taxon>
        <taxon>Mucorales</taxon>
        <taxon>Mucorineae</taxon>
        <taxon>Mucoraceae</taxon>
        <taxon>Mucor</taxon>
    </lineage>
</organism>
<evidence type="ECO:0000313" key="2">
    <source>
        <dbReference type="EMBL" id="KAG2192828.1"/>
    </source>
</evidence>
<feature type="non-terminal residue" evidence="2">
    <location>
        <position position="150"/>
    </location>
</feature>
<feature type="compositionally biased region" description="Acidic residues" evidence="1">
    <location>
        <begin position="118"/>
        <end position="133"/>
    </location>
</feature>
<protein>
    <submittedName>
        <fullName evidence="2">Uncharacterized protein</fullName>
    </submittedName>
</protein>
<keyword evidence="3" id="KW-1185">Reference proteome</keyword>
<reference evidence="2" key="1">
    <citation type="submission" date="2020-12" db="EMBL/GenBank/DDBJ databases">
        <title>Metabolic potential, ecology and presence of endohyphal bacteria is reflected in genomic diversity of Mucoromycotina.</title>
        <authorList>
            <person name="Muszewska A."/>
            <person name="Okrasinska A."/>
            <person name="Steczkiewicz K."/>
            <person name="Drgas O."/>
            <person name="Orlowska M."/>
            <person name="Perlinska-Lenart U."/>
            <person name="Aleksandrzak-Piekarczyk T."/>
            <person name="Szatraj K."/>
            <person name="Zielenkiewicz U."/>
            <person name="Pilsyk S."/>
            <person name="Malc E."/>
            <person name="Mieczkowski P."/>
            <person name="Kruszewska J.S."/>
            <person name="Biernat P."/>
            <person name="Pawlowska J."/>
        </authorList>
    </citation>
    <scope>NUCLEOTIDE SEQUENCE</scope>
    <source>
        <strain evidence="2">WA0000017839</strain>
    </source>
</reference>
<evidence type="ECO:0000313" key="3">
    <source>
        <dbReference type="Proteomes" id="UP000603453"/>
    </source>
</evidence>
<comment type="caution">
    <text evidence="2">The sequence shown here is derived from an EMBL/GenBank/DDBJ whole genome shotgun (WGS) entry which is preliminary data.</text>
</comment>
<name>A0A8H7QI02_9FUNG</name>